<dbReference type="InterPro" id="IPR036695">
    <property type="entry name" value="Arg-tRNA-synth_N_sf"/>
</dbReference>
<proteinExistence type="inferred from homology"/>
<evidence type="ECO:0000313" key="15">
    <source>
        <dbReference type="EMBL" id="PRY93080.1"/>
    </source>
</evidence>
<evidence type="ECO:0000256" key="3">
    <source>
        <dbReference type="ARBA" id="ARBA00020262"/>
    </source>
</evidence>
<protein>
    <recommendedName>
        <fullName evidence="3 11">Arginine--tRNA ligase</fullName>
        <ecNumber evidence="2 11">6.1.1.19</ecNumber>
    </recommendedName>
</protein>
<evidence type="ECO:0000256" key="7">
    <source>
        <dbReference type="ARBA" id="ARBA00022840"/>
    </source>
</evidence>
<keyword evidence="4" id="KW-0963">Cytoplasm</keyword>
<comment type="catalytic activity">
    <reaction evidence="10">
        <text>tRNA(Arg) + L-arginine + ATP = L-arginyl-tRNA(Arg) + AMP + diphosphate</text>
        <dbReference type="Rhea" id="RHEA:20301"/>
        <dbReference type="Rhea" id="RHEA-COMP:9658"/>
        <dbReference type="Rhea" id="RHEA-COMP:9673"/>
        <dbReference type="ChEBI" id="CHEBI:30616"/>
        <dbReference type="ChEBI" id="CHEBI:32682"/>
        <dbReference type="ChEBI" id="CHEBI:33019"/>
        <dbReference type="ChEBI" id="CHEBI:78442"/>
        <dbReference type="ChEBI" id="CHEBI:78513"/>
        <dbReference type="ChEBI" id="CHEBI:456215"/>
        <dbReference type="EC" id="6.1.1.19"/>
    </reaction>
</comment>
<evidence type="ECO:0000256" key="6">
    <source>
        <dbReference type="ARBA" id="ARBA00022741"/>
    </source>
</evidence>
<evidence type="ECO:0000256" key="11">
    <source>
        <dbReference type="NCBIfam" id="TIGR00456"/>
    </source>
</evidence>
<dbReference type="EMBL" id="PVTT01000002">
    <property type="protein sequence ID" value="PRY93080.1"/>
    <property type="molecule type" value="Genomic_DNA"/>
</dbReference>
<evidence type="ECO:0000256" key="4">
    <source>
        <dbReference type="ARBA" id="ARBA00022490"/>
    </source>
</evidence>
<evidence type="ECO:0000256" key="5">
    <source>
        <dbReference type="ARBA" id="ARBA00022598"/>
    </source>
</evidence>
<feature type="domain" description="DALR anticodon binding" evidence="13">
    <location>
        <begin position="449"/>
        <end position="560"/>
    </location>
</feature>
<keyword evidence="7 12" id="KW-0067">ATP-binding</keyword>
<dbReference type="PANTHER" id="PTHR11956">
    <property type="entry name" value="ARGINYL-TRNA SYNTHETASE"/>
    <property type="match status" value="1"/>
</dbReference>
<evidence type="ECO:0000256" key="8">
    <source>
        <dbReference type="ARBA" id="ARBA00022917"/>
    </source>
</evidence>
<dbReference type="PRINTS" id="PR01038">
    <property type="entry name" value="TRNASYNTHARG"/>
</dbReference>
<evidence type="ECO:0000259" key="14">
    <source>
        <dbReference type="SMART" id="SM01016"/>
    </source>
</evidence>
<dbReference type="EC" id="6.1.1.19" evidence="2 11"/>
<dbReference type="InterPro" id="IPR005148">
    <property type="entry name" value="Arg-tRNA-synth_N"/>
</dbReference>
<dbReference type="SUPFAM" id="SSF52374">
    <property type="entry name" value="Nucleotidylyl transferase"/>
    <property type="match status" value="1"/>
</dbReference>
<keyword evidence="16" id="KW-1185">Reference proteome</keyword>
<dbReference type="Proteomes" id="UP000238801">
    <property type="component" value="Unassembled WGS sequence"/>
</dbReference>
<evidence type="ECO:0000256" key="2">
    <source>
        <dbReference type="ARBA" id="ARBA00012837"/>
    </source>
</evidence>
<dbReference type="InterPro" id="IPR009080">
    <property type="entry name" value="tRNAsynth_Ia_anticodon-bd"/>
</dbReference>
<dbReference type="PANTHER" id="PTHR11956:SF5">
    <property type="entry name" value="ARGININE--TRNA LIGASE, CYTOPLASMIC"/>
    <property type="match status" value="1"/>
</dbReference>
<dbReference type="Gene3D" id="3.40.50.620">
    <property type="entry name" value="HUPs"/>
    <property type="match status" value="1"/>
</dbReference>
<evidence type="ECO:0000259" key="13">
    <source>
        <dbReference type="SMART" id="SM00836"/>
    </source>
</evidence>
<dbReference type="SUPFAM" id="SSF55190">
    <property type="entry name" value="Arginyl-tRNA synthetase (ArgRS), N-terminal 'additional' domain"/>
    <property type="match status" value="1"/>
</dbReference>
<evidence type="ECO:0000256" key="9">
    <source>
        <dbReference type="ARBA" id="ARBA00023146"/>
    </source>
</evidence>
<dbReference type="OrthoDB" id="9803211at2"/>
<dbReference type="InterPro" id="IPR008909">
    <property type="entry name" value="DALR_anticod-bd"/>
</dbReference>
<comment type="similarity">
    <text evidence="1 12">Belongs to the class-I aminoacyl-tRNA synthetase family.</text>
</comment>
<reference evidence="15 16" key="1">
    <citation type="submission" date="2018-03" db="EMBL/GenBank/DDBJ databases">
        <title>Genomic Encyclopedia of Archaeal and Bacterial Type Strains, Phase II (KMG-II): from individual species to whole genera.</title>
        <authorList>
            <person name="Goeker M."/>
        </authorList>
    </citation>
    <scope>NUCLEOTIDE SEQUENCE [LARGE SCALE GENOMIC DNA]</scope>
    <source>
        <strain evidence="15 16">DSM 29318</strain>
    </source>
</reference>
<dbReference type="PROSITE" id="PS00178">
    <property type="entry name" value="AA_TRNA_LIGASE_I"/>
    <property type="match status" value="1"/>
</dbReference>
<dbReference type="GO" id="GO:0006420">
    <property type="term" value="P:arginyl-tRNA aminoacylation"/>
    <property type="evidence" value="ECO:0007669"/>
    <property type="project" value="UniProtKB-UniRule"/>
</dbReference>
<dbReference type="RefSeq" id="WP_106160709.1">
    <property type="nucleotide sequence ID" value="NZ_PVTT01000002.1"/>
</dbReference>
<dbReference type="Pfam" id="PF00750">
    <property type="entry name" value="tRNA-synt_1d"/>
    <property type="match status" value="1"/>
</dbReference>
<dbReference type="CDD" id="cd00671">
    <property type="entry name" value="ArgRS_core"/>
    <property type="match status" value="1"/>
</dbReference>
<keyword evidence="6 12" id="KW-0547">Nucleotide-binding</keyword>
<accession>A0A2T0X2B1</accession>
<dbReference type="Pfam" id="PF03485">
    <property type="entry name" value="Arg_tRNA_synt_N"/>
    <property type="match status" value="1"/>
</dbReference>
<dbReference type="GO" id="GO:0005737">
    <property type="term" value="C:cytoplasm"/>
    <property type="evidence" value="ECO:0007669"/>
    <property type="project" value="UniProtKB-UniRule"/>
</dbReference>
<dbReference type="GO" id="GO:0004814">
    <property type="term" value="F:arginine-tRNA ligase activity"/>
    <property type="evidence" value="ECO:0007669"/>
    <property type="project" value="UniProtKB-UniRule"/>
</dbReference>
<gene>
    <name evidence="15" type="ORF">BCF33_1946</name>
</gene>
<feature type="domain" description="Arginyl tRNA synthetase N-terminal" evidence="14">
    <location>
        <begin position="1"/>
        <end position="83"/>
    </location>
</feature>
<dbReference type="Gene3D" id="3.30.1360.70">
    <property type="entry name" value="Arginyl tRNA synthetase N-terminal domain"/>
    <property type="match status" value="1"/>
</dbReference>
<dbReference type="GO" id="GO:0005524">
    <property type="term" value="F:ATP binding"/>
    <property type="evidence" value="ECO:0007669"/>
    <property type="project" value="UniProtKB-KW"/>
</dbReference>
<dbReference type="Pfam" id="PF05746">
    <property type="entry name" value="DALR_1"/>
    <property type="match status" value="1"/>
</dbReference>
<keyword evidence="9 12" id="KW-0030">Aminoacyl-tRNA synthetase</keyword>
<sequence length="560" mass="61036">MTLQTAIESKVRSAFEAAGFDPALGTVRPSDRPDLADFQCNGCLAAAKRYRMAPQAAYEKVAAHLEGGFETAFAPPGFLNVRVTEEGLLGRAASLAGDPRFGAGTPAEGRRLLLDYGGPNVAKEMHVGHLRSSLIGEGLRRLLAFAGAMVEGDVHLGDWGLQMGQVIAWIEEDVPEALDGAPFDMDDLRRWYPAASARSKEDEEFLARARRVTAALQAGEPRYRAIWDRMMEVSKAGLRRDFDRLGVGFEYWYGESRYQGMLDGMVDDLLARGVAEEDDGAVIIRFEEKLPPLILRNSRGGYGYGATDLATIKDRVDEGMAGGAPDAMLYVVDARQKLHFRQVFAAAGRAGYVSRDRLEHIAFGTVNGPDGKPFKTRAGGVMRLKDLADMMLEAATERLKERGEVDTDTAEQVAMAAVKFGELSHDREQNYVFDVDAFTRFEGRTGPYLQYTAVRLESLRAKAAEVGIEPGAPTLGTGTRELILALDAFPAQLDRAVAQRKPSVLAMHAYDVANRINACYAANRILGAEDGAGHLALLLLARRQLVLILGILGIEVPAEM</sequence>
<dbReference type="SMART" id="SM01016">
    <property type="entry name" value="Arg_tRNA_synt_N"/>
    <property type="match status" value="1"/>
</dbReference>
<evidence type="ECO:0000313" key="16">
    <source>
        <dbReference type="Proteomes" id="UP000238801"/>
    </source>
</evidence>
<dbReference type="Gene3D" id="1.10.730.10">
    <property type="entry name" value="Isoleucyl-tRNA Synthetase, Domain 1"/>
    <property type="match status" value="1"/>
</dbReference>
<dbReference type="SUPFAM" id="SSF47323">
    <property type="entry name" value="Anticodon-binding domain of a subclass of class I aminoacyl-tRNA synthetases"/>
    <property type="match status" value="1"/>
</dbReference>
<dbReference type="SMART" id="SM00836">
    <property type="entry name" value="DALR_1"/>
    <property type="match status" value="1"/>
</dbReference>
<dbReference type="AlphaFoldDB" id="A0A2T0X2B1"/>
<comment type="caution">
    <text evidence="15">The sequence shown here is derived from an EMBL/GenBank/DDBJ whole genome shotgun (WGS) entry which is preliminary data.</text>
</comment>
<dbReference type="NCBIfam" id="TIGR00456">
    <property type="entry name" value="argS"/>
    <property type="match status" value="1"/>
</dbReference>
<dbReference type="InterPro" id="IPR014729">
    <property type="entry name" value="Rossmann-like_a/b/a_fold"/>
</dbReference>
<organism evidence="15 16">
    <name type="scientific">Hasllibacter halocynthiae</name>
    <dbReference type="NCBI Taxonomy" id="595589"/>
    <lineage>
        <taxon>Bacteria</taxon>
        <taxon>Pseudomonadati</taxon>
        <taxon>Pseudomonadota</taxon>
        <taxon>Alphaproteobacteria</taxon>
        <taxon>Rhodobacterales</taxon>
        <taxon>Roseobacteraceae</taxon>
        <taxon>Hasllibacter</taxon>
    </lineage>
</organism>
<dbReference type="InterPro" id="IPR001278">
    <property type="entry name" value="Arg-tRNA-ligase"/>
</dbReference>
<evidence type="ECO:0000256" key="10">
    <source>
        <dbReference type="ARBA" id="ARBA00049339"/>
    </source>
</evidence>
<evidence type="ECO:0000256" key="1">
    <source>
        <dbReference type="ARBA" id="ARBA00005594"/>
    </source>
</evidence>
<dbReference type="InterPro" id="IPR001412">
    <property type="entry name" value="aa-tRNA-synth_I_CS"/>
</dbReference>
<name>A0A2T0X2B1_9RHOB</name>
<dbReference type="InterPro" id="IPR035684">
    <property type="entry name" value="ArgRS_core"/>
</dbReference>
<keyword evidence="5 12" id="KW-0436">Ligase</keyword>
<evidence type="ECO:0000256" key="12">
    <source>
        <dbReference type="RuleBase" id="RU363038"/>
    </source>
</evidence>
<keyword evidence="8 12" id="KW-0648">Protein biosynthesis</keyword>